<name>A0ACB7CGH8_9ASCO</name>
<sequence>MTDVWKSVGNYWCKYCKTFVRNDAFTRKKHEASDRHQGSLKRFLRDLDKKNEKEERERKATQKELDRIASVTGLSTRSFSTIPPKKTANTIQKSKPVIRKTVKESPIDIRATVGIPGPWEVVSTSEVKKDANKMPNVPVDTVANTSTPINISVEKPSLAVPRLKEDYEDLRSFRIEEKTLPSKTQSEQEETPAIFFKKRKPGVNKDIKK</sequence>
<keyword evidence="2" id="KW-1185">Reference proteome</keyword>
<evidence type="ECO:0000313" key="2">
    <source>
        <dbReference type="Proteomes" id="UP000768646"/>
    </source>
</evidence>
<reference evidence="1 2" key="1">
    <citation type="journal article" date="2021" name="Commun. Biol.">
        <title>Genomic insights into the host specific adaptation of the Pneumocystis genus.</title>
        <authorList>
            <person name="Cisse O.H."/>
            <person name="Ma L."/>
            <person name="Dekker J.P."/>
            <person name="Khil P.P."/>
            <person name="Youn J.-H."/>
            <person name="Brenchley J.M."/>
            <person name="Blair R."/>
            <person name="Pahar B."/>
            <person name="Chabe M."/>
            <person name="Van Rompay K.K.A."/>
            <person name="Keesler R."/>
            <person name="Sukura A."/>
            <person name="Hirsch V."/>
            <person name="Kutty G."/>
            <person name="Liu Y."/>
            <person name="Peng L."/>
            <person name="Chen J."/>
            <person name="Song J."/>
            <person name="Weissenbacher-Lang C."/>
            <person name="Xu J."/>
            <person name="Upham N.S."/>
            <person name="Stajich J.E."/>
            <person name="Cuomo C.A."/>
            <person name="Cushion M.T."/>
            <person name="Kovacs J.A."/>
        </authorList>
    </citation>
    <scope>NUCLEOTIDE SEQUENCE [LARGE SCALE GENOMIC DNA]</scope>
    <source>
        <strain evidence="1 2">RABM</strain>
    </source>
</reference>
<accession>A0ACB7CGH8</accession>
<organism evidence="1 2">
    <name type="scientific">Pneumocystis oryctolagi</name>
    <dbReference type="NCBI Taxonomy" id="42067"/>
    <lineage>
        <taxon>Eukaryota</taxon>
        <taxon>Fungi</taxon>
        <taxon>Dikarya</taxon>
        <taxon>Ascomycota</taxon>
        <taxon>Taphrinomycotina</taxon>
        <taxon>Pneumocystomycetes</taxon>
        <taxon>Pneumocystaceae</taxon>
        <taxon>Pneumocystis</taxon>
    </lineage>
</organism>
<comment type="caution">
    <text evidence="1">The sequence shown here is derived from an EMBL/GenBank/DDBJ whole genome shotgun (WGS) entry which is preliminary data.</text>
</comment>
<proteinExistence type="predicted"/>
<evidence type="ECO:0000313" key="1">
    <source>
        <dbReference type="EMBL" id="KAG4306104.1"/>
    </source>
</evidence>
<gene>
    <name evidence="1" type="ORF">PORY_000092</name>
</gene>
<dbReference type="Proteomes" id="UP000768646">
    <property type="component" value="Unassembled WGS sequence"/>
</dbReference>
<protein>
    <submittedName>
        <fullName evidence="1">Uncharacterized protein</fullName>
    </submittedName>
</protein>
<dbReference type="EMBL" id="JABTEG010000001">
    <property type="protein sequence ID" value="KAG4306104.1"/>
    <property type="molecule type" value="Genomic_DNA"/>
</dbReference>